<dbReference type="AlphaFoldDB" id="A0A1L5PDX4"/>
<reference evidence="2 3" key="1">
    <citation type="submission" date="2016-09" db="EMBL/GenBank/DDBJ databases">
        <title>The complete genome sequences of Rhizobium gallicum, symbiovars gallicum and phaseoli, symbionts associated to common bean (Phaseolus vulgaris).</title>
        <authorList>
            <person name="Bustos P."/>
            <person name="Santamaria R.I."/>
            <person name="Perez-Carrascal O.M."/>
            <person name="Juarez S."/>
            <person name="Lozano L."/>
            <person name="Martinez-Flores I."/>
            <person name="Martinez-Romero E."/>
            <person name="Cevallos M."/>
            <person name="Romero D."/>
            <person name="Davila G."/>
            <person name="Gonzalez V."/>
        </authorList>
    </citation>
    <scope>NUCLEOTIDE SEQUENCE [LARGE SCALE GENOMIC DNA]</scope>
    <source>
        <strain evidence="2 3">8C-3</strain>
        <plasmid evidence="3">Plasmid prsp8c3c</plasmid>
    </source>
</reference>
<geneLocation type="plasmid" evidence="3">
    <name>prsp8c3c</name>
</geneLocation>
<accession>A0A1L5PDX4</accession>
<feature type="region of interest" description="Disordered" evidence="1">
    <location>
        <begin position="22"/>
        <end position="65"/>
    </location>
</feature>
<evidence type="ECO:0000313" key="3">
    <source>
        <dbReference type="Proteomes" id="UP000185109"/>
    </source>
</evidence>
<name>A0A1L5PDX4_RHIET</name>
<sequence>MLWFCPHTSFQLQKRIAPMAKGQIRGNREARKPKQEKSPMKVESTFANQIKAATKSNAQGGKHKS</sequence>
<dbReference type="Proteomes" id="UP000185109">
    <property type="component" value="Plasmid pRsp8C3c"/>
</dbReference>
<evidence type="ECO:0000313" key="2">
    <source>
        <dbReference type="EMBL" id="APO78397.1"/>
    </source>
</evidence>
<proteinExistence type="predicted"/>
<gene>
    <name evidence="2" type="ORF">AM571_PC00659</name>
</gene>
<protein>
    <submittedName>
        <fullName evidence="2">Uncharacterized protein</fullName>
    </submittedName>
</protein>
<evidence type="ECO:0000256" key="1">
    <source>
        <dbReference type="SAM" id="MobiDB-lite"/>
    </source>
</evidence>
<dbReference type="EMBL" id="CP017244">
    <property type="protein sequence ID" value="APO78397.1"/>
    <property type="molecule type" value="Genomic_DNA"/>
</dbReference>
<organism evidence="2 3">
    <name type="scientific">Rhizobium etli 8C-3</name>
    <dbReference type="NCBI Taxonomy" id="538025"/>
    <lineage>
        <taxon>Bacteria</taxon>
        <taxon>Pseudomonadati</taxon>
        <taxon>Pseudomonadota</taxon>
        <taxon>Alphaproteobacteria</taxon>
        <taxon>Hyphomicrobiales</taxon>
        <taxon>Rhizobiaceae</taxon>
        <taxon>Rhizobium/Agrobacterium group</taxon>
        <taxon>Rhizobium</taxon>
    </lineage>
</organism>
<feature type="compositionally biased region" description="Basic and acidic residues" evidence="1">
    <location>
        <begin position="26"/>
        <end position="40"/>
    </location>
</feature>
<keyword evidence="2" id="KW-0614">Plasmid</keyword>